<dbReference type="Gene3D" id="3.20.20.70">
    <property type="entry name" value="Aldolase class I"/>
    <property type="match status" value="1"/>
</dbReference>
<evidence type="ECO:0000256" key="2">
    <source>
        <dbReference type="ARBA" id="ARBA00022977"/>
    </source>
</evidence>
<comment type="pathway">
    <text evidence="1">Cofactor biosynthesis; thiamine diphosphate biosynthesis.</text>
</comment>
<dbReference type="PANTHER" id="PTHR20857:SF15">
    <property type="entry name" value="THIAMINE-PHOSPHATE SYNTHASE"/>
    <property type="match status" value="1"/>
</dbReference>
<protein>
    <submittedName>
        <fullName evidence="4">Thiamine-phosphate pyrophosphorylase</fullName>
    </submittedName>
</protein>
<dbReference type="CDD" id="cd00564">
    <property type="entry name" value="TMP_TenI"/>
    <property type="match status" value="1"/>
</dbReference>
<dbReference type="RefSeq" id="WP_090840818.1">
    <property type="nucleotide sequence ID" value="NZ_FORM01000007.1"/>
</dbReference>
<sequence>MIIVIAPEQDVPQETETLNILFHNGLECFHLRKPLKNYQEHVSYLNQIETKYHHKIVVHHHHKLVNTFPLKGIHFTEQKRIDHIDNPGPYLKNLDLFGKTISASFHNPEVLANCSFQLDYHLLSPIFDSISKKNYSGKGFDVTAIDKSIIALGGITVNTIPQALSLGFKGVAVLGSIWNTKNPIDQFIALKKAVLNKII</sequence>
<gene>
    <name evidence="4" type="ORF">SAMN05443431_10780</name>
</gene>
<dbReference type="AlphaFoldDB" id="A0A1I3R3Y8"/>
<evidence type="ECO:0000313" key="4">
    <source>
        <dbReference type="EMBL" id="SFJ40399.1"/>
    </source>
</evidence>
<dbReference type="GO" id="GO:0005737">
    <property type="term" value="C:cytoplasm"/>
    <property type="evidence" value="ECO:0007669"/>
    <property type="project" value="TreeGrafter"/>
</dbReference>
<dbReference type="SUPFAM" id="SSF51391">
    <property type="entry name" value="Thiamin phosphate synthase"/>
    <property type="match status" value="1"/>
</dbReference>
<organism evidence="4 5">
    <name type="scientific">Olleya namhaensis</name>
    <dbReference type="NCBI Taxonomy" id="1144750"/>
    <lineage>
        <taxon>Bacteria</taxon>
        <taxon>Pseudomonadati</taxon>
        <taxon>Bacteroidota</taxon>
        <taxon>Flavobacteriia</taxon>
        <taxon>Flavobacteriales</taxon>
        <taxon>Flavobacteriaceae</taxon>
    </lineage>
</organism>
<dbReference type="InterPro" id="IPR022998">
    <property type="entry name" value="ThiamineP_synth_TenI"/>
</dbReference>
<reference evidence="5" key="1">
    <citation type="submission" date="2016-10" db="EMBL/GenBank/DDBJ databases">
        <authorList>
            <person name="Varghese N."/>
            <person name="Submissions S."/>
        </authorList>
    </citation>
    <scope>NUCLEOTIDE SEQUENCE [LARGE SCALE GENOMIC DNA]</scope>
    <source>
        <strain evidence="5">DSM 28881</strain>
    </source>
</reference>
<dbReference type="GO" id="GO:0004789">
    <property type="term" value="F:thiamine-phosphate diphosphorylase activity"/>
    <property type="evidence" value="ECO:0007669"/>
    <property type="project" value="TreeGrafter"/>
</dbReference>
<dbReference type="Proteomes" id="UP000199559">
    <property type="component" value="Unassembled WGS sequence"/>
</dbReference>
<dbReference type="InterPro" id="IPR013785">
    <property type="entry name" value="Aldolase_TIM"/>
</dbReference>
<keyword evidence="2" id="KW-0784">Thiamine biosynthesis</keyword>
<proteinExistence type="predicted"/>
<evidence type="ECO:0000259" key="3">
    <source>
        <dbReference type="Pfam" id="PF02581"/>
    </source>
</evidence>
<dbReference type="GO" id="GO:0009228">
    <property type="term" value="P:thiamine biosynthetic process"/>
    <property type="evidence" value="ECO:0007669"/>
    <property type="project" value="UniProtKB-KW"/>
</dbReference>
<feature type="domain" description="Thiamine phosphate synthase/TenI" evidence="3">
    <location>
        <begin position="4"/>
        <end position="177"/>
    </location>
</feature>
<dbReference type="STRING" id="1144750.SAMN05443431_10780"/>
<dbReference type="InterPro" id="IPR036206">
    <property type="entry name" value="ThiamineP_synth_sf"/>
</dbReference>
<dbReference type="EMBL" id="FORM01000007">
    <property type="protein sequence ID" value="SFJ40399.1"/>
    <property type="molecule type" value="Genomic_DNA"/>
</dbReference>
<dbReference type="Pfam" id="PF02581">
    <property type="entry name" value="TMP-TENI"/>
    <property type="match status" value="1"/>
</dbReference>
<accession>A0A1I3R3Y8</accession>
<evidence type="ECO:0000256" key="1">
    <source>
        <dbReference type="ARBA" id="ARBA00004948"/>
    </source>
</evidence>
<name>A0A1I3R3Y8_9FLAO</name>
<dbReference type="PANTHER" id="PTHR20857">
    <property type="entry name" value="THIAMINE-PHOSPHATE PYROPHOSPHORYLASE"/>
    <property type="match status" value="1"/>
</dbReference>
<keyword evidence="5" id="KW-1185">Reference proteome</keyword>
<evidence type="ECO:0000313" key="5">
    <source>
        <dbReference type="Proteomes" id="UP000199559"/>
    </source>
</evidence>